<reference evidence="1" key="1">
    <citation type="submission" date="2019-12" db="EMBL/GenBank/DDBJ databases">
        <title>Novel species isolated from a subtropical stream in China.</title>
        <authorList>
            <person name="Lu H."/>
        </authorList>
    </citation>
    <scope>NUCLEOTIDE SEQUENCE [LARGE SCALE GENOMIC DNA]</scope>
    <source>
        <strain evidence="1">FT81W</strain>
    </source>
</reference>
<name>A0A845GH90_9BURK</name>
<dbReference type="Proteomes" id="UP000447355">
    <property type="component" value="Unassembled WGS sequence"/>
</dbReference>
<evidence type="ECO:0000313" key="1">
    <source>
        <dbReference type="EMBL" id="MYM92378.1"/>
    </source>
</evidence>
<dbReference type="EMBL" id="WWCX01000001">
    <property type="protein sequence ID" value="MYM92378.1"/>
    <property type="molecule type" value="Genomic_DNA"/>
</dbReference>
<sequence>MTFFNTLREAVARFMAPKDEFGLTPAEASNIVSWAAESERGHDMAQRVAVIGHGLSIDQFDQLLKLHGVELR</sequence>
<accession>A0A845GH90</accession>
<gene>
    <name evidence="1" type="ORF">GTP90_00720</name>
</gene>
<comment type="caution">
    <text evidence="1">The sequence shown here is derived from an EMBL/GenBank/DDBJ whole genome shotgun (WGS) entry which is preliminary data.</text>
</comment>
<protein>
    <submittedName>
        <fullName evidence="1">Uncharacterized protein</fullName>
    </submittedName>
</protein>
<organism evidence="1 2">
    <name type="scientific">Duganella vulcania</name>
    <dbReference type="NCBI Taxonomy" id="2692166"/>
    <lineage>
        <taxon>Bacteria</taxon>
        <taxon>Pseudomonadati</taxon>
        <taxon>Pseudomonadota</taxon>
        <taxon>Betaproteobacteria</taxon>
        <taxon>Burkholderiales</taxon>
        <taxon>Oxalobacteraceae</taxon>
        <taxon>Telluria group</taxon>
        <taxon>Duganella</taxon>
    </lineage>
</organism>
<dbReference type="RefSeq" id="WP_161081650.1">
    <property type="nucleotide sequence ID" value="NZ_WWCX01000001.1"/>
</dbReference>
<proteinExistence type="predicted"/>
<evidence type="ECO:0000313" key="2">
    <source>
        <dbReference type="Proteomes" id="UP000447355"/>
    </source>
</evidence>
<dbReference type="AlphaFoldDB" id="A0A845GH90"/>